<sequence>MTRAGAVRAVTPSSSSSTAAAATQGSTHLSSSVIIRDAFVPAKQAQALRQHFLDTFEPKPASLSAERFVWDYWHVPDQYTLLRTPADNFFRTSGWDEIEAALIQFAERELGCSAMTPVWLSCYVDGCVQHLHADVPHGPWAFVYSLTEWDENTRPEFTGGETQMLRAETLDYWRGWFDGGAAKMSETGLNQDGIVEMIQPHFNRLTVFDPRVPHGVREVRGTRDVRKGRLVLHGWFSAPTPFYEGALATADGGLEDSVAEIINVALEPLFSMLSDPDMYAPIVGICSVRMRIGAEGGTPTEVRVLASNLKAHPGSDDVVEEQQAVEKAIVDALSSSGPFPSSEGHTDITLPLVFE</sequence>
<comment type="caution">
    <text evidence="2">The sequence shown here is derived from an EMBL/GenBank/DDBJ whole genome shotgun (WGS) entry which is preliminary data.</text>
</comment>
<evidence type="ECO:0000313" key="3">
    <source>
        <dbReference type="Proteomes" id="UP000660262"/>
    </source>
</evidence>
<dbReference type="OrthoDB" id="504976at2759"/>
<name>A0A830HSR1_9CHLO</name>
<gene>
    <name evidence="2" type="ORF">PPROV_000875100</name>
</gene>
<feature type="region of interest" description="Disordered" evidence="1">
    <location>
        <begin position="1"/>
        <end position="22"/>
    </location>
</feature>
<protein>
    <recommendedName>
        <fullName evidence="4">Prolyl 4-hydroxylase alpha subunit Fe(2+) 2OG dioxygenase domain-containing protein</fullName>
    </recommendedName>
</protein>
<dbReference type="Gene3D" id="2.60.120.620">
    <property type="entry name" value="q2cbj1_9rhob like domain"/>
    <property type="match status" value="1"/>
</dbReference>
<evidence type="ECO:0000256" key="1">
    <source>
        <dbReference type="SAM" id="MobiDB-lite"/>
    </source>
</evidence>
<evidence type="ECO:0000313" key="2">
    <source>
        <dbReference type="EMBL" id="GHP10018.1"/>
    </source>
</evidence>
<evidence type="ECO:0008006" key="4">
    <source>
        <dbReference type="Google" id="ProtNLM"/>
    </source>
</evidence>
<keyword evidence="3" id="KW-1185">Reference proteome</keyword>
<reference evidence="2" key="1">
    <citation type="submission" date="2020-10" db="EMBL/GenBank/DDBJ databases">
        <title>Unveiling of a novel bifunctional photoreceptor, Dualchrome1, isolated from a cosmopolitan green alga.</title>
        <authorList>
            <person name="Suzuki S."/>
            <person name="Kawachi M."/>
        </authorList>
    </citation>
    <scope>NUCLEOTIDE SEQUENCE</scope>
    <source>
        <strain evidence="2">NIES 2893</strain>
    </source>
</reference>
<organism evidence="2 3">
    <name type="scientific">Pycnococcus provasolii</name>
    <dbReference type="NCBI Taxonomy" id="41880"/>
    <lineage>
        <taxon>Eukaryota</taxon>
        <taxon>Viridiplantae</taxon>
        <taxon>Chlorophyta</taxon>
        <taxon>Pseudoscourfieldiophyceae</taxon>
        <taxon>Pseudoscourfieldiales</taxon>
        <taxon>Pycnococcaceae</taxon>
        <taxon>Pycnococcus</taxon>
    </lineage>
</organism>
<dbReference type="AlphaFoldDB" id="A0A830HSR1"/>
<dbReference type="Proteomes" id="UP000660262">
    <property type="component" value="Unassembled WGS sequence"/>
</dbReference>
<accession>A0A830HSR1</accession>
<dbReference type="EMBL" id="BNJQ01000027">
    <property type="protein sequence ID" value="GHP10018.1"/>
    <property type="molecule type" value="Genomic_DNA"/>
</dbReference>
<proteinExistence type="predicted"/>